<proteinExistence type="inferred from homology"/>
<reference evidence="6 7" key="1">
    <citation type="submission" date="2023-06" db="EMBL/GenBank/DDBJ databases">
        <title>Roseiconus lacunae JC819 isolated from Gulf of Mannar region, Tamil Nadu.</title>
        <authorList>
            <person name="Pk S."/>
            <person name="Ch S."/>
            <person name="Ch V.R."/>
        </authorList>
    </citation>
    <scope>NUCLEOTIDE SEQUENCE [LARGE SCALE GENOMIC DNA]</scope>
    <source>
        <strain evidence="6 7">JC819</strain>
    </source>
</reference>
<dbReference type="InterPro" id="IPR029045">
    <property type="entry name" value="ClpP/crotonase-like_dom_sf"/>
</dbReference>
<evidence type="ECO:0000256" key="1">
    <source>
        <dbReference type="ARBA" id="ARBA00008683"/>
    </source>
</evidence>
<comment type="similarity">
    <text evidence="1">Belongs to the peptidase S49 family.</text>
</comment>
<evidence type="ECO:0000313" key="7">
    <source>
        <dbReference type="Proteomes" id="UP001239462"/>
    </source>
</evidence>
<dbReference type="RefSeq" id="WP_289164450.1">
    <property type="nucleotide sequence ID" value="NZ_JASZZN010000010.1"/>
</dbReference>
<accession>A0ABT7PK39</accession>
<organism evidence="6 7">
    <name type="scientific">Roseiconus lacunae</name>
    <dbReference type="NCBI Taxonomy" id="2605694"/>
    <lineage>
        <taxon>Bacteria</taxon>
        <taxon>Pseudomonadati</taxon>
        <taxon>Planctomycetota</taxon>
        <taxon>Planctomycetia</taxon>
        <taxon>Pirellulales</taxon>
        <taxon>Pirellulaceae</taxon>
        <taxon>Roseiconus</taxon>
    </lineage>
</organism>
<keyword evidence="3 6" id="KW-0378">Hydrolase</keyword>
<dbReference type="PROSITE" id="PS51257">
    <property type="entry name" value="PROKAR_LIPOPROTEIN"/>
    <property type="match status" value="1"/>
</dbReference>
<dbReference type="Pfam" id="PF01343">
    <property type="entry name" value="Peptidase_S49"/>
    <property type="match status" value="1"/>
</dbReference>
<dbReference type="PANTHER" id="PTHR42987">
    <property type="entry name" value="PEPTIDASE S49"/>
    <property type="match status" value="1"/>
</dbReference>
<dbReference type="Gene3D" id="6.20.330.10">
    <property type="match status" value="1"/>
</dbReference>
<dbReference type="PANTHER" id="PTHR42987:SF4">
    <property type="entry name" value="PROTEASE SOHB-RELATED"/>
    <property type="match status" value="1"/>
</dbReference>
<dbReference type="EMBL" id="JASZZN010000010">
    <property type="protein sequence ID" value="MDM4016854.1"/>
    <property type="molecule type" value="Genomic_DNA"/>
</dbReference>
<evidence type="ECO:0000256" key="2">
    <source>
        <dbReference type="ARBA" id="ARBA00022670"/>
    </source>
</evidence>
<keyword evidence="2" id="KW-0645">Protease</keyword>
<evidence type="ECO:0000259" key="5">
    <source>
        <dbReference type="Pfam" id="PF01343"/>
    </source>
</evidence>
<dbReference type="Gene3D" id="3.90.226.10">
    <property type="entry name" value="2-enoyl-CoA Hydratase, Chain A, domain 1"/>
    <property type="match status" value="1"/>
</dbReference>
<comment type="caution">
    <text evidence="6">The sequence shown here is derived from an EMBL/GenBank/DDBJ whole genome shotgun (WGS) entry which is preliminary data.</text>
</comment>
<feature type="domain" description="Peptidase S49" evidence="5">
    <location>
        <begin position="158"/>
        <end position="305"/>
    </location>
</feature>
<keyword evidence="4" id="KW-0720">Serine protease</keyword>
<evidence type="ECO:0000256" key="3">
    <source>
        <dbReference type="ARBA" id="ARBA00022801"/>
    </source>
</evidence>
<evidence type="ECO:0000313" key="6">
    <source>
        <dbReference type="EMBL" id="MDM4016854.1"/>
    </source>
</evidence>
<dbReference type="InterPro" id="IPR047272">
    <property type="entry name" value="S49_SppA_C"/>
</dbReference>
<dbReference type="SUPFAM" id="SSF52096">
    <property type="entry name" value="ClpP/crotonase"/>
    <property type="match status" value="1"/>
</dbReference>
<dbReference type="Proteomes" id="UP001239462">
    <property type="component" value="Unassembled WGS sequence"/>
</dbReference>
<dbReference type="EC" id="3.4.21.-" evidence="6"/>
<protein>
    <submittedName>
        <fullName evidence="6">S49 family peptidase</fullName>
        <ecNumber evidence="6">3.4.21.-</ecNumber>
    </submittedName>
</protein>
<keyword evidence="7" id="KW-1185">Reference proteome</keyword>
<gene>
    <name evidence="6" type="ORF">QTN89_15515</name>
</gene>
<sequence>MKHCTSLAFTILAFAGMLTGCRVRSVPFKHEGTMRMSGKMNGDMSLSGNMGVNGKLQTEILTGGDKRDSPLKPVVVDGDAKKHDQRIAIIDVDGILVDRNATALLSASENPVALFREKCAAVTNDERVKAVVLRINSPGGGATATDIMAREIERLRETRKIPIVACVMDVGTGGAYYLASQCDHIIAHPTSLVGGVGIILNVYNLEDTMGQFNILSTPIKSGEKIDAGTPERPIASGELEMLQQIADSFHQRFIGQIIRRRPDLQTNRDLWTDGEVFAGSNAAEVHLVDQIGYIDEAIAEAKRRADRKDDWAVQMYRRTDNHAYTVLDRVPDGVAMPSLFPIHIPGMDRSSMPTFLFMWQSDPAMASSL</sequence>
<name>A0ABT7PK39_9BACT</name>
<evidence type="ECO:0000256" key="4">
    <source>
        <dbReference type="ARBA" id="ARBA00022825"/>
    </source>
</evidence>
<dbReference type="GO" id="GO:0016787">
    <property type="term" value="F:hydrolase activity"/>
    <property type="evidence" value="ECO:0007669"/>
    <property type="project" value="UniProtKB-KW"/>
</dbReference>
<dbReference type="InterPro" id="IPR002142">
    <property type="entry name" value="Peptidase_S49"/>
</dbReference>
<dbReference type="CDD" id="cd07023">
    <property type="entry name" value="S49_Sppa_N_C"/>
    <property type="match status" value="1"/>
</dbReference>